<dbReference type="Pfam" id="PF03372">
    <property type="entry name" value="Exo_endo_phos"/>
    <property type="match status" value="1"/>
</dbReference>
<proteinExistence type="predicted"/>
<feature type="transmembrane region" description="Helical" evidence="2">
    <location>
        <begin position="35"/>
        <end position="56"/>
    </location>
</feature>
<evidence type="ECO:0000256" key="1">
    <source>
        <dbReference type="SAM" id="MobiDB-lite"/>
    </source>
</evidence>
<keyword evidence="2" id="KW-0812">Transmembrane</keyword>
<feature type="transmembrane region" description="Helical" evidence="2">
    <location>
        <begin position="61"/>
        <end position="79"/>
    </location>
</feature>
<evidence type="ECO:0000313" key="4">
    <source>
        <dbReference type="EMBL" id="GAA6143957.1"/>
    </source>
</evidence>
<protein>
    <submittedName>
        <fullName evidence="4">Endonuclease/exonuclease/phosphatase family protein</fullName>
    </submittedName>
</protein>
<reference evidence="4 5" key="1">
    <citation type="submission" date="2024-04" db="EMBL/GenBank/DDBJ databases">
        <title>Draft genome sequence of Thalassolituus maritimus NBRC 116585.</title>
        <authorList>
            <person name="Miyakawa T."/>
            <person name="Kusuya Y."/>
            <person name="Miura T."/>
        </authorList>
    </citation>
    <scope>NUCLEOTIDE SEQUENCE [LARGE SCALE GENOMIC DNA]</scope>
    <source>
        <strain evidence="4 5">5NW40-0001</strain>
    </source>
</reference>
<dbReference type="InterPro" id="IPR036691">
    <property type="entry name" value="Endo/exonu/phosph_ase_sf"/>
</dbReference>
<feature type="region of interest" description="Disordered" evidence="1">
    <location>
        <begin position="327"/>
        <end position="360"/>
    </location>
</feature>
<organism evidence="4 5">
    <name type="scientific">Thalassolituus maritimus</name>
    <dbReference type="NCBI Taxonomy" id="484498"/>
    <lineage>
        <taxon>Bacteria</taxon>
        <taxon>Pseudomonadati</taxon>
        <taxon>Pseudomonadota</taxon>
        <taxon>Gammaproteobacteria</taxon>
        <taxon>Oceanospirillales</taxon>
        <taxon>Oceanospirillaceae</taxon>
        <taxon>Thalassolituus</taxon>
    </lineage>
</organism>
<dbReference type="GO" id="GO:0004519">
    <property type="term" value="F:endonuclease activity"/>
    <property type="evidence" value="ECO:0007669"/>
    <property type="project" value="UniProtKB-KW"/>
</dbReference>
<keyword evidence="5" id="KW-1185">Reference proteome</keyword>
<dbReference type="Proteomes" id="UP001481413">
    <property type="component" value="Unassembled WGS sequence"/>
</dbReference>
<keyword evidence="4" id="KW-0378">Hydrolase</keyword>
<gene>
    <name evidence="4" type="ORF">NBRC116585_00740</name>
</gene>
<comment type="caution">
    <text evidence="4">The sequence shown here is derived from an EMBL/GenBank/DDBJ whole genome shotgun (WGS) entry which is preliminary data.</text>
</comment>
<evidence type="ECO:0000256" key="2">
    <source>
        <dbReference type="SAM" id="Phobius"/>
    </source>
</evidence>
<dbReference type="RefSeq" id="WP_353292909.1">
    <property type="nucleotide sequence ID" value="NZ_BAABWH010000001.1"/>
</dbReference>
<accession>A0ABP9ZUZ2</accession>
<keyword evidence="2" id="KW-0472">Membrane</keyword>
<keyword evidence="4" id="KW-0540">Nuclease</keyword>
<dbReference type="EMBL" id="BAABWH010000001">
    <property type="protein sequence ID" value="GAA6143957.1"/>
    <property type="molecule type" value="Genomic_DNA"/>
</dbReference>
<keyword evidence="4" id="KW-0255">Endonuclease</keyword>
<evidence type="ECO:0000259" key="3">
    <source>
        <dbReference type="Pfam" id="PF03372"/>
    </source>
</evidence>
<feature type="domain" description="Endonuclease/exonuclease/phosphatase" evidence="3">
    <location>
        <begin position="104"/>
        <end position="311"/>
    </location>
</feature>
<keyword evidence="2" id="KW-1133">Transmembrane helix</keyword>
<dbReference type="SUPFAM" id="SSF56219">
    <property type="entry name" value="DNase I-like"/>
    <property type="match status" value="1"/>
</dbReference>
<dbReference type="InterPro" id="IPR005135">
    <property type="entry name" value="Endo/exonuclease/phosphatase"/>
</dbReference>
<sequence length="360" mass="40793">MVTALVCLAFIVATATILPETRFTHWTVRGLDFPRLQIASLALVVLISQVIVFGFVDALEWIAFSLTLGAFAWQLKWVLPYTPLWRSEVKRTAVADDDNQINIITANVLTPNKESAKLISLVREYQPDILVTLESDSWWEAQLDELEDEMPYTLKCPLDNLYGMHVYSRLPLHDGTIEYLVKDDIPSIHCCIELRSGEQVRMHFMHPEPPSPTESDVSSPRDAELAVLAKSVADSDEPLIVTGDLNDVAWSPTTRLFRHISGLLDPRIGRGAFNTFHADFPFLRWPLDHVFHSHHFTLNTLERLPHIGSDHFALYTSLNFTPVKGRMQDAESADLEDRERAREALSEENVSKKDVPEPGE</sequence>
<dbReference type="Gene3D" id="3.60.10.10">
    <property type="entry name" value="Endonuclease/exonuclease/phosphatase"/>
    <property type="match status" value="1"/>
</dbReference>
<feature type="compositionally biased region" description="Basic and acidic residues" evidence="1">
    <location>
        <begin position="335"/>
        <end position="360"/>
    </location>
</feature>
<evidence type="ECO:0000313" key="5">
    <source>
        <dbReference type="Proteomes" id="UP001481413"/>
    </source>
</evidence>
<name>A0ABP9ZUZ2_9GAMM</name>